<dbReference type="OrthoDB" id="5147701at2"/>
<dbReference type="Proteomes" id="UP000290517">
    <property type="component" value="Unassembled WGS sequence"/>
</dbReference>
<name>A0A4Q1L348_9CELL</name>
<comment type="caution">
    <text evidence="2">The sequence shown here is derived from an EMBL/GenBank/DDBJ whole genome shotgun (WGS) entry which is preliminary data.</text>
</comment>
<proteinExistence type="predicted"/>
<reference evidence="3 4" key="1">
    <citation type="submission" date="2019-01" db="EMBL/GenBank/DDBJ databases">
        <title>Oerskovia turbata Genome sequencing and assembly.</title>
        <authorList>
            <person name="Dou T."/>
        </authorList>
    </citation>
    <scope>NUCLEOTIDE SEQUENCE [LARGE SCALE GENOMIC DNA]</scope>
    <source>
        <strain evidence="2 3">JCM12123</strain>
        <strain evidence="1 4">JCM3160</strain>
    </source>
</reference>
<evidence type="ECO:0000313" key="3">
    <source>
        <dbReference type="Proteomes" id="UP000289805"/>
    </source>
</evidence>
<evidence type="ECO:0000313" key="4">
    <source>
        <dbReference type="Proteomes" id="UP000290517"/>
    </source>
</evidence>
<organism evidence="2 3">
    <name type="scientific">Oerskovia turbata</name>
    <dbReference type="NCBI Taxonomy" id="1713"/>
    <lineage>
        <taxon>Bacteria</taxon>
        <taxon>Bacillati</taxon>
        <taxon>Actinomycetota</taxon>
        <taxon>Actinomycetes</taxon>
        <taxon>Micrococcales</taxon>
        <taxon>Cellulomonadaceae</taxon>
        <taxon>Oerskovia</taxon>
    </lineage>
</organism>
<accession>A0A4Q1L348</accession>
<dbReference type="RefSeq" id="WP_030151537.1">
    <property type="nucleotide sequence ID" value="NZ_JOFV01000008.1"/>
</dbReference>
<dbReference type="EMBL" id="SDJQ01000001">
    <property type="protein sequence ID" value="RXR36744.1"/>
    <property type="molecule type" value="Genomic_DNA"/>
</dbReference>
<protein>
    <submittedName>
        <fullName evidence="2">Uncharacterized protein</fullName>
    </submittedName>
</protein>
<evidence type="ECO:0000313" key="2">
    <source>
        <dbReference type="EMBL" id="RXR36744.1"/>
    </source>
</evidence>
<dbReference type="STRING" id="1713.GCA_000718325_02022"/>
<dbReference type="Proteomes" id="UP000289805">
    <property type="component" value="Unassembled WGS sequence"/>
</dbReference>
<dbReference type="AlphaFoldDB" id="A0A4Q1L348"/>
<dbReference type="EMBL" id="SDJR01000004">
    <property type="protein sequence ID" value="RXR26242.1"/>
    <property type="molecule type" value="Genomic_DNA"/>
</dbReference>
<evidence type="ECO:0000313" key="1">
    <source>
        <dbReference type="EMBL" id="RXR26242.1"/>
    </source>
</evidence>
<gene>
    <name evidence="1" type="ORF">EQW73_07845</name>
    <name evidence="2" type="ORF">EQW78_00900</name>
</gene>
<keyword evidence="4" id="KW-1185">Reference proteome</keyword>
<sequence length="126" mass="14545">MAEPSAVEQHERRLETYRRRVGRLYDGAAPVGHLVTRVCTHWETVGPHSFPTYVNPEERLQWRVHFDDPDRTDAFSDDQDRHVAGLRGREIDAWEAGRLELADHTLRIEWLDGDDAAAAWQANGWS</sequence>